<reference evidence="2 3" key="1">
    <citation type="submission" date="2024-11" db="EMBL/GenBank/DDBJ databases">
        <title>A near-complete genome assembly of Cinchona calisaya.</title>
        <authorList>
            <person name="Lian D.C."/>
            <person name="Zhao X.W."/>
            <person name="Wei L."/>
        </authorList>
    </citation>
    <scope>NUCLEOTIDE SEQUENCE [LARGE SCALE GENOMIC DNA]</scope>
    <source>
        <tissue evidence="2">Nenye</tissue>
    </source>
</reference>
<dbReference type="PANTHER" id="PTHR48258">
    <property type="entry name" value="DUF4218 DOMAIN-CONTAINING PROTEIN-RELATED"/>
    <property type="match status" value="1"/>
</dbReference>
<dbReference type="PANTHER" id="PTHR48258:SF3">
    <property type="entry name" value="FK506-BINDING PROTEIN 4-LIKE ISOFORM X1"/>
    <property type="match status" value="1"/>
</dbReference>
<dbReference type="AlphaFoldDB" id="A0ABD2Y8P7"/>
<comment type="caution">
    <text evidence="2">The sequence shown here is derived from an EMBL/GenBank/DDBJ whole genome shotgun (WGS) entry which is preliminary data.</text>
</comment>
<accession>A0ABD2Y8P7</accession>
<dbReference type="EMBL" id="JBJUIK010000014">
    <property type="protein sequence ID" value="KAL3503832.1"/>
    <property type="molecule type" value="Genomic_DNA"/>
</dbReference>
<dbReference type="InterPro" id="IPR025452">
    <property type="entry name" value="DUF4218"/>
</dbReference>
<sequence>MGIRSDLHAVKDGTRKMYLPYAFVTFDKKGKEIFYNTLKNVKVPDGYASNISKCVQLKPPKLSGFKSHDYHILMLLLLPISLRKTLPKSVRIPLIQLSRYFRDLCFKILKPQDLARMDAEILLILCQLEKVFPPSFFDVMVHLSVHLSTEAKMGGLVHYRWMYPIKR</sequence>
<protein>
    <recommendedName>
        <fullName evidence="1">DUF4218 domain-containing protein</fullName>
    </recommendedName>
</protein>
<dbReference type="Proteomes" id="UP001630127">
    <property type="component" value="Unassembled WGS sequence"/>
</dbReference>
<evidence type="ECO:0000313" key="2">
    <source>
        <dbReference type="EMBL" id="KAL3503832.1"/>
    </source>
</evidence>
<evidence type="ECO:0000259" key="1">
    <source>
        <dbReference type="Pfam" id="PF13960"/>
    </source>
</evidence>
<keyword evidence="3" id="KW-1185">Reference proteome</keyword>
<proteinExistence type="predicted"/>
<gene>
    <name evidence="2" type="ORF">ACH5RR_033673</name>
</gene>
<evidence type="ECO:0000313" key="3">
    <source>
        <dbReference type="Proteomes" id="UP001630127"/>
    </source>
</evidence>
<feature type="domain" description="DUF4218" evidence="1">
    <location>
        <begin position="104"/>
        <end position="167"/>
    </location>
</feature>
<dbReference type="Pfam" id="PF13960">
    <property type="entry name" value="DUF4218"/>
    <property type="match status" value="1"/>
</dbReference>
<organism evidence="2 3">
    <name type="scientific">Cinchona calisaya</name>
    <dbReference type="NCBI Taxonomy" id="153742"/>
    <lineage>
        <taxon>Eukaryota</taxon>
        <taxon>Viridiplantae</taxon>
        <taxon>Streptophyta</taxon>
        <taxon>Embryophyta</taxon>
        <taxon>Tracheophyta</taxon>
        <taxon>Spermatophyta</taxon>
        <taxon>Magnoliopsida</taxon>
        <taxon>eudicotyledons</taxon>
        <taxon>Gunneridae</taxon>
        <taxon>Pentapetalae</taxon>
        <taxon>asterids</taxon>
        <taxon>lamiids</taxon>
        <taxon>Gentianales</taxon>
        <taxon>Rubiaceae</taxon>
        <taxon>Cinchonoideae</taxon>
        <taxon>Cinchoneae</taxon>
        <taxon>Cinchona</taxon>
    </lineage>
</organism>
<name>A0ABD2Y8P7_9GENT</name>